<comment type="caution">
    <text evidence="2">The sequence shown here is derived from an EMBL/GenBank/DDBJ whole genome shotgun (WGS) entry which is preliminary data.</text>
</comment>
<dbReference type="RefSeq" id="WP_258433690.1">
    <property type="nucleotide sequence ID" value="NZ_JANSGW010000014.1"/>
</dbReference>
<organism evidence="2 3">
    <name type="scientific">Brevibacillus laterosporus</name>
    <name type="common">Bacillus laterosporus</name>
    <dbReference type="NCBI Taxonomy" id="1465"/>
    <lineage>
        <taxon>Bacteria</taxon>
        <taxon>Bacillati</taxon>
        <taxon>Bacillota</taxon>
        <taxon>Bacilli</taxon>
        <taxon>Bacillales</taxon>
        <taxon>Paenibacillaceae</taxon>
        <taxon>Brevibacillus</taxon>
    </lineage>
</organism>
<dbReference type="GO" id="GO:0016747">
    <property type="term" value="F:acyltransferase activity, transferring groups other than amino-acyl groups"/>
    <property type="evidence" value="ECO:0007669"/>
    <property type="project" value="InterPro"/>
</dbReference>
<dbReference type="CDD" id="cd04301">
    <property type="entry name" value="NAT_SF"/>
    <property type="match status" value="1"/>
</dbReference>
<dbReference type="EMBL" id="JAPTNE010000014">
    <property type="protein sequence ID" value="MCZ0807599.1"/>
    <property type="molecule type" value="Genomic_DNA"/>
</dbReference>
<sequence length="101" mass="11536">MFLQLLQEQGFMYMIQHKDTIMLENVATLPKFRRKGLIRQLIAHMQKGLIERGIQSLFVSPITEQVARVYERCGFKTLGTKVKSGHAFRGGKSIAEVRGEV</sequence>
<gene>
    <name evidence="2" type="ORF">O0554_11805</name>
</gene>
<dbReference type="SUPFAM" id="SSF55729">
    <property type="entry name" value="Acyl-CoA N-acyltransferases (Nat)"/>
    <property type="match status" value="1"/>
</dbReference>
<evidence type="ECO:0000259" key="1">
    <source>
        <dbReference type="PROSITE" id="PS51186"/>
    </source>
</evidence>
<reference evidence="2" key="1">
    <citation type="submission" date="2022-09" db="EMBL/GenBank/DDBJ databases">
        <title>Genome analysis and characterization of larvicidal activity of Brevibacillus strains.</title>
        <authorList>
            <person name="Patrusheva E.V."/>
            <person name="Izotova A.O."/>
            <person name="Toshchakov S.V."/>
            <person name="Sineoky S.P."/>
        </authorList>
    </citation>
    <scope>NUCLEOTIDE SEQUENCE</scope>
    <source>
        <strain evidence="2">VKPM_B-13247</strain>
    </source>
</reference>
<dbReference type="AlphaFoldDB" id="A0AAP3GDB5"/>
<evidence type="ECO:0000313" key="3">
    <source>
        <dbReference type="Proteomes" id="UP001077662"/>
    </source>
</evidence>
<accession>A0AAP3GDB5</accession>
<dbReference type="InterPro" id="IPR013653">
    <property type="entry name" value="GCN5-like_dom"/>
</dbReference>
<dbReference type="Proteomes" id="UP001077662">
    <property type="component" value="Unassembled WGS sequence"/>
</dbReference>
<protein>
    <submittedName>
        <fullName evidence="2">GNAT family N-acetyltransferase</fullName>
    </submittedName>
</protein>
<proteinExistence type="predicted"/>
<name>A0AAP3GDB5_BRELA</name>
<evidence type="ECO:0000313" key="2">
    <source>
        <dbReference type="EMBL" id="MCZ0807599.1"/>
    </source>
</evidence>
<dbReference type="InterPro" id="IPR000182">
    <property type="entry name" value="GNAT_dom"/>
</dbReference>
<dbReference type="InterPro" id="IPR016181">
    <property type="entry name" value="Acyl_CoA_acyltransferase"/>
</dbReference>
<dbReference type="Pfam" id="PF08445">
    <property type="entry name" value="FR47"/>
    <property type="match status" value="1"/>
</dbReference>
<dbReference type="PROSITE" id="PS51186">
    <property type="entry name" value="GNAT"/>
    <property type="match status" value="1"/>
</dbReference>
<feature type="domain" description="N-acetyltransferase" evidence="1">
    <location>
        <begin position="1"/>
        <end position="95"/>
    </location>
</feature>
<dbReference type="Gene3D" id="3.40.630.30">
    <property type="match status" value="1"/>
</dbReference>